<gene>
    <name evidence="2" type="ORF">FLP08_02615</name>
</gene>
<accession>A0A7M3SXX3</accession>
<keyword evidence="1" id="KW-1133">Transmembrane helix</keyword>
<protein>
    <submittedName>
        <fullName evidence="2">Uncharacterized protein</fullName>
    </submittedName>
</protein>
<dbReference type="InterPro" id="IPR045749">
    <property type="entry name" value="DUF6090"/>
</dbReference>
<keyword evidence="1" id="KW-0812">Transmembrane</keyword>
<keyword evidence="1" id="KW-0472">Membrane</keyword>
<proteinExistence type="predicted"/>
<reference evidence="2 3" key="1">
    <citation type="submission" date="2019-07" db="EMBL/GenBank/DDBJ databases">
        <title>Gramella aestuarii sp. nov., isolated from a tidal flat, and emended description of Gramella echinicola.</title>
        <authorList>
            <person name="Liu L."/>
        </authorList>
    </citation>
    <scope>NUCLEOTIDE SEQUENCE [LARGE SCALE GENOMIC DNA]</scope>
    <source>
        <strain evidence="2 3">BS12</strain>
    </source>
</reference>
<evidence type="ECO:0000313" key="2">
    <source>
        <dbReference type="EMBL" id="MUP41454.1"/>
    </source>
</evidence>
<sequence>MIKFFRNIRRRLLRENRFTRYLIYAIGEIILVVIGILIALQINNWNEESKIRDLEQTYLASLRNDLQSDKIYLKNQIEESKSVMESNRQFIKQLWQKQESLKDAMKLVNLINTRTQKIILQSSTYEELKSTGKLSYISNDSLRKNVIEFYRNASHSIGIMDTYDDYTMNLISDQDYNFFKLHSIWTEGLYSDKNLFHKSDWEYLNDPESRKFKQIENLTTQFIGKHREVINSCNDLLTDIEKIINHINEYLNSK</sequence>
<name>A0A7M3SXX3_9FLAO</name>
<feature type="transmembrane region" description="Helical" evidence="1">
    <location>
        <begin position="21"/>
        <end position="42"/>
    </location>
</feature>
<dbReference type="AlphaFoldDB" id="A0A7M3SXX3"/>
<dbReference type="OrthoDB" id="821805at2"/>
<evidence type="ECO:0000313" key="3">
    <source>
        <dbReference type="Proteomes" id="UP000460416"/>
    </source>
</evidence>
<dbReference type="Proteomes" id="UP000460416">
    <property type="component" value="Unassembled WGS sequence"/>
</dbReference>
<dbReference type="EMBL" id="VJVW01000001">
    <property type="protein sequence ID" value="MUP41454.1"/>
    <property type="molecule type" value="Genomic_DNA"/>
</dbReference>
<dbReference type="RefSeq" id="WP_156273740.1">
    <property type="nucleotide sequence ID" value="NZ_BAABGI010000002.1"/>
</dbReference>
<organism evidence="2 3">
    <name type="scientific">Christiangramia aestuarii</name>
    <dbReference type="NCBI Taxonomy" id="1028746"/>
    <lineage>
        <taxon>Bacteria</taxon>
        <taxon>Pseudomonadati</taxon>
        <taxon>Bacteroidota</taxon>
        <taxon>Flavobacteriia</taxon>
        <taxon>Flavobacteriales</taxon>
        <taxon>Flavobacteriaceae</taxon>
        <taxon>Christiangramia</taxon>
    </lineage>
</organism>
<evidence type="ECO:0000256" key="1">
    <source>
        <dbReference type="SAM" id="Phobius"/>
    </source>
</evidence>
<comment type="caution">
    <text evidence="2">The sequence shown here is derived from an EMBL/GenBank/DDBJ whole genome shotgun (WGS) entry which is preliminary data.</text>
</comment>
<keyword evidence="3" id="KW-1185">Reference proteome</keyword>
<dbReference type="Pfam" id="PF19578">
    <property type="entry name" value="DUF6090"/>
    <property type="match status" value="1"/>
</dbReference>